<evidence type="ECO:0000313" key="2">
    <source>
        <dbReference type="EnsemblMetazoa" id="XP_012055486.1"/>
    </source>
</evidence>
<reference evidence="2" key="2">
    <citation type="submission" date="2016-04" db="UniProtKB">
        <authorList>
            <consortium name="EnsemblMetazoa"/>
        </authorList>
    </citation>
    <scope>IDENTIFICATION</scope>
</reference>
<accession>A0A158ND78</accession>
<reference evidence="3" key="1">
    <citation type="journal article" date="2011" name="PLoS Genet.">
        <title>The genome sequence of the leaf-cutter ant Atta cephalotes reveals insights into its obligate symbiotic lifestyle.</title>
        <authorList>
            <person name="Suen G."/>
            <person name="Teiling C."/>
            <person name="Li L."/>
            <person name="Holt C."/>
            <person name="Abouheif E."/>
            <person name="Bornberg-Bauer E."/>
            <person name="Bouffard P."/>
            <person name="Caldera E.J."/>
            <person name="Cash E."/>
            <person name="Cavanaugh A."/>
            <person name="Denas O."/>
            <person name="Elhaik E."/>
            <person name="Fave M.J."/>
            <person name="Gadau J."/>
            <person name="Gibson J.D."/>
            <person name="Graur D."/>
            <person name="Grubbs K.J."/>
            <person name="Hagen D.E."/>
            <person name="Harkins T.T."/>
            <person name="Helmkampf M."/>
            <person name="Hu H."/>
            <person name="Johnson B.R."/>
            <person name="Kim J."/>
            <person name="Marsh S.E."/>
            <person name="Moeller J.A."/>
            <person name="Munoz-Torres M.C."/>
            <person name="Murphy M.C."/>
            <person name="Naughton M.C."/>
            <person name="Nigam S."/>
            <person name="Overson R."/>
            <person name="Rajakumar R."/>
            <person name="Reese J.T."/>
            <person name="Scott J.J."/>
            <person name="Smith C.R."/>
            <person name="Tao S."/>
            <person name="Tsutsui N.D."/>
            <person name="Viljakainen L."/>
            <person name="Wissler L."/>
            <person name="Yandell M.D."/>
            <person name="Zimmer F."/>
            <person name="Taylor J."/>
            <person name="Slater S.C."/>
            <person name="Clifton S.W."/>
            <person name="Warren W.C."/>
            <person name="Elsik C.G."/>
            <person name="Smith C.D."/>
            <person name="Weinstock G.M."/>
            <person name="Gerardo N.M."/>
            <person name="Currie C.R."/>
        </authorList>
    </citation>
    <scope>NUCLEOTIDE SEQUENCE [LARGE SCALE GENOMIC DNA]</scope>
</reference>
<evidence type="ECO:0000313" key="3">
    <source>
        <dbReference type="Proteomes" id="UP000005205"/>
    </source>
</evidence>
<dbReference type="OrthoDB" id="7545900at2759"/>
<name>A0A158ND78_ATTCE</name>
<sequence>MASQMEDRRRCFGRHDYVSQPMALPMCHREGEQRRRWKKKKSQQQQQQQQQHHR</sequence>
<evidence type="ECO:0000256" key="1">
    <source>
        <dbReference type="SAM" id="MobiDB-lite"/>
    </source>
</evidence>
<feature type="compositionally biased region" description="Low complexity" evidence="1">
    <location>
        <begin position="43"/>
        <end position="54"/>
    </location>
</feature>
<dbReference type="InParanoid" id="A0A158ND78"/>
<proteinExistence type="predicted"/>
<feature type="region of interest" description="Disordered" evidence="1">
    <location>
        <begin position="23"/>
        <end position="54"/>
    </location>
</feature>
<organism evidence="2 3">
    <name type="scientific">Atta cephalotes</name>
    <name type="common">Leafcutter ant</name>
    <dbReference type="NCBI Taxonomy" id="12957"/>
    <lineage>
        <taxon>Eukaryota</taxon>
        <taxon>Metazoa</taxon>
        <taxon>Ecdysozoa</taxon>
        <taxon>Arthropoda</taxon>
        <taxon>Hexapoda</taxon>
        <taxon>Insecta</taxon>
        <taxon>Pterygota</taxon>
        <taxon>Neoptera</taxon>
        <taxon>Endopterygota</taxon>
        <taxon>Hymenoptera</taxon>
        <taxon>Apocrita</taxon>
        <taxon>Aculeata</taxon>
        <taxon>Formicoidea</taxon>
        <taxon>Formicidae</taxon>
        <taxon>Myrmicinae</taxon>
        <taxon>Atta</taxon>
    </lineage>
</organism>
<keyword evidence="3" id="KW-1185">Reference proteome</keyword>
<dbReference type="Proteomes" id="UP000005205">
    <property type="component" value="Unassembled WGS sequence"/>
</dbReference>
<protein>
    <submittedName>
        <fullName evidence="2">Uncharacterized protein</fullName>
    </submittedName>
</protein>
<dbReference type="EnsemblMetazoa" id="XM_012200096.1">
    <property type="protein sequence ID" value="XP_012055486.1"/>
    <property type="gene ID" value="LOC105618564"/>
</dbReference>
<dbReference type="KEGG" id="acep:105618564"/>
<dbReference type="AlphaFoldDB" id="A0A158ND78"/>
<dbReference type="EMBL" id="ADTU01012483">
    <property type="status" value="NOT_ANNOTATED_CDS"/>
    <property type="molecule type" value="Genomic_DNA"/>
</dbReference>
<gene>
    <name evidence="2" type="primary">105618564</name>
</gene>